<evidence type="ECO:0000313" key="2">
    <source>
        <dbReference type="EMBL" id="QRD04571.1"/>
    </source>
</evidence>
<dbReference type="Proteomes" id="UP000663193">
    <property type="component" value="Chromosome 17"/>
</dbReference>
<sequence length="148" mass="16694">MLLLQWRPGMTFFATSGQSFMVDARSSMNYALPHLLAAQEQSTGHAQRARPRSRLHFTSQPARPPPRQDLEQAYLFLAPRHKSFEQASNRGTCLASCPKRCQGCHAMLACSWHGFTEVSTSLKTVGHSWLFTILGMQYQSPYCMLLCV</sequence>
<evidence type="ECO:0000313" key="3">
    <source>
        <dbReference type="Proteomes" id="UP000663193"/>
    </source>
</evidence>
<protein>
    <submittedName>
        <fullName evidence="2">Uncharacterized protein</fullName>
    </submittedName>
</protein>
<accession>A0A7U2FK20</accession>
<feature type="region of interest" description="Disordered" evidence="1">
    <location>
        <begin position="41"/>
        <end position="67"/>
    </location>
</feature>
<name>A0A7U2FK20_PHANO</name>
<keyword evidence="3" id="KW-1185">Reference proteome</keyword>
<reference evidence="3" key="1">
    <citation type="journal article" date="2021" name="BMC Genomics">
        <title>Chromosome-level genome assembly and manually-curated proteome of model necrotroph Parastagonospora nodorum Sn15 reveals a genome-wide trove of candidate effector homologs, and redundancy of virulence-related functions within an accessory chromosome.</title>
        <authorList>
            <person name="Bertazzoni S."/>
            <person name="Jones D.A.B."/>
            <person name="Phan H.T."/>
            <person name="Tan K.-C."/>
            <person name="Hane J.K."/>
        </authorList>
    </citation>
    <scope>NUCLEOTIDE SEQUENCE [LARGE SCALE GENOMIC DNA]</scope>
    <source>
        <strain evidence="3">SN15 / ATCC MYA-4574 / FGSC 10173)</strain>
    </source>
</reference>
<proteinExistence type="predicted"/>
<organism evidence="2 3">
    <name type="scientific">Phaeosphaeria nodorum (strain SN15 / ATCC MYA-4574 / FGSC 10173)</name>
    <name type="common">Glume blotch fungus</name>
    <name type="synonym">Parastagonospora nodorum</name>
    <dbReference type="NCBI Taxonomy" id="321614"/>
    <lineage>
        <taxon>Eukaryota</taxon>
        <taxon>Fungi</taxon>
        <taxon>Dikarya</taxon>
        <taxon>Ascomycota</taxon>
        <taxon>Pezizomycotina</taxon>
        <taxon>Dothideomycetes</taxon>
        <taxon>Pleosporomycetidae</taxon>
        <taxon>Pleosporales</taxon>
        <taxon>Pleosporineae</taxon>
        <taxon>Phaeosphaeriaceae</taxon>
        <taxon>Parastagonospora</taxon>
    </lineage>
</organism>
<gene>
    <name evidence="2" type="ORF">JI435_443620</name>
</gene>
<dbReference type="EMBL" id="CP069039">
    <property type="protein sequence ID" value="QRD04571.1"/>
    <property type="molecule type" value="Genomic_DNA"/>
</dbReference>
<evidence type="ECO:0000256" key="1">
    <source>
        <dbReference type="SAM" id="MobiDB-lite"/>
    </source>
</evidence>
<dbReference type="VEuPathDB" id="FungiDB:JI435_443620"/>
<dbReference type="AlphaFoldDB" id="A0A7U2FK20"/>